<dbReference type="RefSeq" id="WP_022753709.1">
    <property type="nucleotide sequence ID" value="NZ_FOGJ01000014.1"/>
</dbReference>
<gene>
    <name evidence="2" type="ORF">SAMN04487884_11411</name>
</gene>
<dbReference type="PANTHER" id="PTHR22916">
    <property type="entry name" value="GLYCOSYLTRANSFERASE"/>
    <property type="match status" value="1"/>
</dbReference>
<name>A0A1H9T7V1_BUTFI</name>
<dbReference type="SUPFAM" id="SSF53448">
    <property type="entry name" value="Nucleotide-diphospho-sugar transferases"/>
    <property type="match status" value="1"/>
</dbReference>
<dbReference type="Pfam" id="PF00535">
    <property type="entry name" value="Glycos_transf_2"/>
    <property type="match status" value="1"/>
</dbReference>
<accession>A0A1H9T7V1</accession>
<dbReference type="GO" id="GO:0016758">
    <property type="term" value="F:hexosyltransferase activity"/>
    <property type="evidence" value="ECO:0007669"/>
    <property type="project" value="UniProtKB-ARBA"/>
</dbReference>
<evidence type="ECO:0000313" key="2">
    <source>
        <dbReference type="EMBL" id="SER93218.1"/>
    </source>
</evidence>
<feature type="domain" description="Glycosyltransferase 2-like" evidence="1">
    <location>
        <begin position="12"/>
        <end position="142"/>
    </location>
</feature>
<dbReference type="OrthoDB" id="9785185at2"/>
<organism evidence="2 3">
    <name type="scientific">Butyrivibrio fibrisolvens</name>
    <dbReference type="NCBI Taxonomy" id="831"/>
    <lineage>
        <taxon>Bacteria</taxon>
        <taxon>Bacillati</taxon>
        <taxon>Bacillota</taxon>
        <taxon>Clostridia</taxon>
        <taxon>Lachnospirales</taxon>
        <taxon>Lachnospiraceae</taxon>
        <taxon>Butyrivibrio</taxon>
    </lineage>
</organism>
<dbReference type="eggNOG" id="COG0463">
    <property type="taxonomic scope" value="Bacteria"/>
</dbReference>
<dbReference type="AlphaFoldDB" id="A0A1H9T7V1"/>
<protein>
    <submittedName>
        <fullName evidence="2">Teichuronic acid biosynthesis glycosyltransferase TuaG</fullName>
    </submittedName>
</protein>
<evidence type="ECO:0000313" key="3">
    <source>
        <dbReference type="Proteomes" id="UP000182584"/>
    </source>
</evidence>
<sequence length="260" mass="29680">MTKESVLDTRVSIIVPVHNASDYIESTIKMVEAQTYTNWELILVDDASTDDSVEKITSAIEESSFSQEHFVLILKNKNEKAAAARNTGLDAASGRYIAFLDADDVWLPEKLERELEFMEKEGASFVFMSYEFGDENAKPTGKIVHVPDRLDYKHALSRTVIFTSTTLFDTRHLDKKLIYMPLIESEDTATWWNILKTGVIARGLDMPLIIYRRPANSLSSNKFVAIKRIWGLYRKIAHLNVISSFVHLVGWAYRATVRRL</sequence>
<dbReference type="CDD" id="cd00761">
    <property type="entry name" value="Glyco_tranf_GTA_type"/>
    <property type="match status" value="1"/>
</dbReference>
<dbReference type="Proteomes" id="UP000182584">
    <property type="component" value="Unassembled WGS sequence"/>
</dbReference>
<keyword evidence="2" id="KW-0808">Transferase</keyword>
<dbReference type="InterPro" id="IPR001173">
    <property type="entry name" value="Glyco_trans_2-like"/>
</dbReference>
<proteinExistence type="predicted"/>
<dbReference type="InterPro" id="IPR029044">
    <property type="entry name" value="Nucleotide-diphossugar_trans"/>
</dbReference>
<dbReference type="EMBL" id="FOGJ01000014">
    <property type="protein sequence ID" value="SER93218.1"/>
    <property type="molecule type" value="Genomic_DNA"/>
</dbReference>
<dbReference type="Gene3D" id="3.90.550.10">
    <property type="entry name" value="Spore Coat Polysaccharide Biosynthesis Protein SpsA, Chain A"/>
    <property type="match status" value="1"/>
</dbReference>
<reference evidence="2 3" key="1">
    <citation type="submission" date="2016-10" db="EMBL/GenBank/DDBJ databases">
        <authorList>
            <person name="de Groot N.N."/>
        </authorList>
    </citation>
    <scope>NUCLEOTIDE SEQUENCE [LARGE SCALE GENOMIC DNA]</scope>
    <source>
        <strain evidence="2 3">AR40</strain>
    </source>
</reference>
<evidence type="ECO:0000259" key="1">
    <source>
        <dbReference type="Pfam" id="PF00535"/>
    </source>
</evidence>
<dbReference type="PANTHER" id="PTHR22916:SF3">
    <property type="entry name" value="UDP-GLCNAC:BETAGAL BETA-1,3-N-ACETYLGLUCOSAMINYLTRANSFERASE-LIKE PROTEIN 1"/>
    <property type="match status" value="1"/>
</dbReference>